<keyword evidence="2" id="KW-1185">Reference proteome</keyword>
<evidence type="ECO:0000313" key="2">
    <source>
        <dbReference type="Proteomes" id="UP001286313"/>
    </source>
</evidence>
<proteinExistence type="predicted"/>
<dbReference type="EMBL" id="JAWQEG010001765">
    <property type="protein sequence ID" value="KAK3876854.1"/>
    <property type="molecule type" value="Genomic_DNA"/>
</dbReference>
<reference evidence="1" key="1">
    <citation type="submission" date="2023-10" db="EMBL/GenBank/DDBJ databases">
        <title>Genome assemblies of two species of porcelain crab, Petrolisthes cinctipes and Petrolisthes manimaculis (Anomura: Porcellanidae).</title>
        <authorList>
            <person name="Angst P."/>
        </authorList>
    </citation>
    <scope>NUCLEOTIDE SEQUENCE</scope>
    <source>
        <strain evidence="1">PB745_01</strain>
        <tissue evidence="1">Gill</tissue>
    </source>
</reference>
<sequence length="125" mass="13940">MIRTVLGSKNVPSLRWQARQEGSKSRIAYNQQRPHDQHSAQWIQRRDLQQLGWGAFMLADEEEVVEGGGVLWDGGGGVEEVEEEEEEGCGISVEESGSRRGGVMVLGVMEVEERTEAMEVEVLRA</sequence>
<comment type="caution">
    <text evidence="1">The sequence shown here is derived from an EMBL/GenBank/DDBJ whole genome shotgun (WGS) entry which is preliminary data.</text>
</comment>
<accession>A0AAE1FMJ2</accession>
<dbReference type="Proteomes" id="UP001286313">
    <property type="component" value="Unassembled WGS sequence"/>
</dbReference>
<dbReference type="AlphaFoldDB" id="A0AAE1FMJ2"/>
<gene>
    <name evidence="1" type="ORF">Pcinc_018384</name>
</gene>
<organism evidence="1 2">
    <name type="scientific">Petrolisthes cinctipes</name>
    <name type="common">Flat porcelain crab</name>
    <dbReference type="NCBI Taxonomy" id="88211"/>
    <lineage>
        <taxon>Eukaryota</taxon>
        <taxon>Metazoa</taxon>
        <taxon>Ecdysozoa</taxon>
        <taxon>Arthropoda</taxon>
        <taxon>Crustacea</taxon>
        <taxon>Multicrustacea</taxon>
        <taxon>Malacostraca</taxon>
        <taxon>Eumalacostraca</taxon>
        <taxon>Eucarida</taxon>
        <taxon>Decapoda</taxon>
        <taxon>Pleocyemata</taxon>
        <taxon>Anomura</taxon>
        <taxon>Galatheoidea</taxon>
        <taxon>Porcellanidae</taxon>
        <taxon>Petrolisthes</taxon>
    </lineage>
</organism>
<protein>
    <submittedName>
        <fullName evidence="1">Uncharacterized protein</fullName>
    </submittedName>
</protein>
<name>A0AAE1FMJ2_PETCI</name>
<evidence type="ECO:0000313" key="1">
    <source>
        <dbReference type="EMBL" id="KAK3876854.1"/>
    </source>
</evidence>